<dbReference type="EMBL" id="BATM01000022">
    <property type="protein sequence ID" value="GAD80025.1"/>
    <property type="molecule type" value="Genomic_DNA"/>
</dbReference>
<dbReference type="Pfam" id="PF00465">
    <property type="entry name" value="Fe-ADH"/>
    <property type="match status" value="1"/>
</dbReference>
<feature type="domain" description="Fe-containing alcohol dehydrogenase-like C-terminal" evidence="5">
    <location>
        <begin position="186"/>
        <end position="380"/>
    </location>
</feature>
<evidence type="ECO:0000259" key="5">
    <source>
        <dbReference type="Pfam" id="PF25137"/>
    </source>
</evidence>
<dbReference type="Gene3D" id="3.40.50.1970">
    <property type="match status" value="1"/>
</dbReference>
<feature type="domain" description="Alcohol dehydrogenase iron-type/glycerol dehydrogenase GldA" evidence="4">
    <location>
        <begin position="8"/>
        <end position="173"/>
    </location>
</feature>
<evidence type="ECO:0000259" key="4">
    <source>
        <dbReference type="Pfam" id="PF00465"/>
    </source>
</evidence>
<dbReference type="eggNOG" id="COG1979">
    <property type="taxonomic scope" value="Bacteria"/>
</dbReference>
<organism evidence="6 7">
    <name type="scientific">Vibrio ezurae NBRC 102218</name>
    <dbReference type="NCBI Taxonomy" id="1219080"/>
    <lineage>
        <taxon>Bacteria</taxon>
        <taxon>Pseudomonadati</taxon>
        <taxon>Pseudomonadota</taxon>
        <taxon>Gammaproteobacteria</taxon>
        <taxon>Vibrionales</taxon>
        <taxon>Vibrionaceae</taxon>
        <taxon>Vibrio</taxon>
    </lineage>
</organism>
<comment type="similarity">
    <text evidence="2">Belongs to the iron-containing alcohol dehydrogenase family.</text>
</comment>
<dbReference type="GO" id="GO:0005829">
    <property type="term" value="C:cytosol"/>
    <property type="evidence" value="ECO:0007669"/>
    <property type="project" value="TreeGrafter"/>
</dbReference>
<dbReference type="InterPro" id="IPR044731">
    <property type="entry name" value="BDH-like"/>
</dbReference>
<dbReference type="Proteomes" id="UP000016562">
    <property type="component" value="Unassembled WGS sequence"/>
</dbReference>
<comment type="caution">
    <text evidence="6">The sequence shown here is derived from an EMBL/GenBank/DDBJ whole genome shotgun (WGS) entry which is preliminary data.</text>
</comment>
<dbReference type="OrthoDB" id="9815791at2"/>
<dbReference type="GO" id="GO:1990002">
    <property type="term" value="F:methylglyoxal reductase (NADPH) (acetol producing) activity"/>
    <property type="evidence" value="ECO:0007669"/>
    <property type="project" value="TreeGrafter"/>
</dbReference>
<keyword evidence="3" id="KW-0560">Oxidoreductase</keyword>
<comment type="cofactor">
    <cofactor evidence="1">
        <name>Fe cation</name>
        <dbReference type="ChEBI" id="CHEBI:24875"/>
    </cofactor>
</comment>
<name>U3B234_9VIBR</name>
<gene>
    <name evidence="6" type="ORF">VEZ01S_22_00320</name>
</gene>
<keyword evidence="7" id="KW-1185">Reference proteome</keyword>
<dbReference type="Gene3D" id="1.20.1090.10">
    <property type="entry name" value="Dehydroquinate synthase-like - alpha domain"/>
    <property type="match status" value="1"/>
</dbReference>
<evidence type="ECO:0000313" key="7">
    <source>
        <dbReference type="Proteomes" id="UP000016562"/>
    </source>
</evidence>
<dbReference type="AlphaFoldDB" id="U3B234"/>
<dbReference type="RefSeq" id="WP_021713733.1">
    <property type="nucleotide sequence ID" value="NZ_BATM01000022.1"/>
</dbReference>
<evidence type="ECO:0000313" key="6">
    <source>
        <dbReference type="EMBL" id="GAD80025.1"/>
    </source>
</evidence>
<dbReference type="Pfam" id="PF25137">
    <property type="entry name" value="ADH_Fe_C"/>
    <property type="match status" value="1"/>
</dbReference>
<evidence type="ECO:0000256" key="1">
    <source>
        <dbReference type="ARBA" id="ARBA00001962"/>
    </source>
</evidence>
<accession>U3B234</accession>
<dbReference type="PANTHER" id="PTHR43633:SF1">
    <property type="entry name" value="ALCOHOL DEHYDROGENASE YQHD"/>
    <property type="match status" value="1"/>
</dbReference>
<dbReference type="CDD" id="cd08187">
    <property type="entry name" value="BDH"/>
    <property type="match status" value="1"/>
</dbReference>
<reference evidence="6 7" key="1">
    <citation type="submission" date="2013-09" db="EMBL/GenBank/DDBJ databases">
        <title>Whole genome shotgun sequence of Vibrio ezurae NBRC 102218.</title>
        <authorList>
            <person name="Yoshida I."/>
            <person name="Hosoyama A."/>
            <person name="Numata M."/>
            <person name="Hashimoto M."/>
            <person name="Hosoyama Y."/>
            <person name="Tsuchikane K."/>
            <person name="Noguchi M."/>
            <person name="Hirakata S."/>
            <person name="Ichikawa N."/>
            <person name="Ohji S."/>
            <person name="Yamazoe A."/>
            <person name="Fujita N."/>
        </authorList>
    </citation>
    <scope>NUCLEOTIDE SEQUENCE [LARGE SCALE GENOMIC DNA]</scope>
    <source>
        <strain evidence="6 7">NBRC 102218</strain>
    </source>
</reference>
<dbReference type="InterPro" id="IPR056798">
    <property type="entry name" value="ADH_Fe_C"/>
</dbReference>
<dbReference type="STRING" id="1219080.VEZ01S_22_00320"/>
<dbReference type="SUPFAM" id="SSF56796">
    <property type="entry name" value="Dehydroquinate synthase-like"/>
    <property type="match status" value="1"/>
</dbReference>
<dbReference type="FunFam" id="3.40.50.1970:FF:000003">
    <property type="entry name" value="Alcohol dehydrogenase, iron-containing"/>
    <property type="match status" value="1"/>
</dbReference>
<proteinExistence type="inferred from homology"/>
<dbReference type="PANTHER" id="PTHR43633">
    <property type="entry name" value="ALCOHOL DEHYDROGENASE YQHD"/>
    <property type="match status" value="1"/>
</dbReference>
<dbReference type="GO" id="GO:0008106">
    <property type="term" value="F:alcohol dehydrogenase (NADP+) activity"/>
    <property type="evidence" value="ECO:0007669"/>
    <property type="project" value="TreeGrafter"/>
</dbReference>
<evidence type="ECO:0000256" key="2">
    <source>
        <dbReference type="ARBA" id="ARBA00007358"/>
    </source>
</evidence>
<evidence type="ECO:0000256" key="3">
    <source>
        <dbReference type="ARBA" id="ARBA00023002"/>
    </source>
</evidence>
<dbReference type="GO" id="GO:0046872">
    <property type="term" value="F:metal ion binding"/>
    <property type="evidence" value="ECO:0007669"/>
    <property type="project" value="InterPro"/>
</dbReference>
<sequence length="382" mass="41722">MQFSYSNPTNIYFGQSQIAAIAQAIPIDSKVLVIYGGGSIKKNGVYDQVASALSGHQWQEFSGVEPNPSVETLDKAVDIVKKNKVDYLLAVGGGSVIDGSKYIAAASHYEGDGWDILIGKHQVTSAVPLGAVLTLPATGSESNKAAVVTKKSTQDKLSFLSSYVQPKFAVLDPDAMKTLPQRQLVNGLIDAWIHVCEQYLTKPTNAMVQDGFAEALLKNLKTLGNDFDHHDSDTWRANLMWNANQALNGLIGVGVAQDWATHMIGHELTALYGVDHAHSLAIIQPSLLRNQIECKRAKLEQMGKNVFGLQQSADLAEQTINYIEDFYHSLNMPTQLTEYGDNKAVAIDTILHQLKSHNMLTLGENQSITLIEVEHILQQALA</sequence>
<protein>
    <submittedName>
        <fullName evidence="6">Putative iron-containing alcohol dehydrogenase</fullName>
    </submittedName>
</protein>
<dbReference type="InterPro" id="IPR001670">
    <property type="entry name" value="ADH_Fe/GldA"/>
</dbReference>
<dbReference type="GO" id="GO:1990362">
    <property type="term" value="F:butanol dehydrogenase (NAD+) activity"/>
    <property type="evidence" value="ECO:0007669"/>
    <property type="project" value="InterPro"/>
</dbReference>